<gene>
    <name evidence="3" type="ORF">MZO42_04995</name>
</gene>
<reference evidence="3" key="1">
    <citation type="submission" date="2022-04" db="EMBL/GenBank/DDBJ databases">
        <title>Tomato heritable bacteria conferring resistance against bacterial wilt.</title>
        <authorList>
            <person name="Yin J."/>
        </authorList>
    </citation>
    <scope>NUCLEOTIDE SEQUENCE</scope>
    <source>
        <strain evidence="3">Cra20</strain>
    </source>
</reference>
<feature type="region of interest" description="Disordered" evidence="1">
    <location>
        <begin position="190"/>
        <end position="219"/>
    </location>
</feature>
<evidence type="ECO:0000313" key="3">
    <source>
        <dbReference type="EMBL" id="MDT8758046.1"/>
    </source>
</evidence>
<keyword evidence="2" id="KW-0472">Membrane</keyword>
<feature type="transmembrane region" description="Helical" evidence="2">
    <location>
        <begin position="20"/>
        <end position="41"/>
    </location>
</feature>
<comment type="caution">
    <text evidence="3">The sequence shown here is derived from an EMBL/GenBank/DDBJ whole genome shotgun (WGS) entry which is preliminary data.</text>
</comment>
<sequence length="229" mass="24508">MTRRISFWASLARDQSGLALLEFAFALPIFLGMSLTGAELVNYITTRMRVSQVALQLADNAARIGSGAPIASKTISEADINDLLTGAALQTAELDLYTHGRVIISSLEPDPAVGHEGKFMIRWQRCRGSVVHPSTYGVAGDNNLTGIGPGNKAVPPPNGVAMFAEVFYQYQPIFSASLAPTTIKETASMMVRDRRDTSDDTKLANGTNNPNPQHPNGVYKVAGVVPSTC</sequence>
<protein>
    <submittedName>
        <fullName evidence="3">Pilus assembly protein</fullName>
    </submittedName>
</protein>
<keyword evidence="2" id="KW-1133">Transmembrane helix</keyword>
<proteinExistence type="predicted"/>
<organism evidence="3">
    <name type="scientific">Sphingomonas psychrotolerans</name>
    <dbReference type="NCBI Taxonomy" id="1327635"/>
    <lineage>
        <taxon>Bacteria</taxon>
        <taxon>Pseudomonadati</taxon>
        <taxon>Pseudomonadota</taxon>
        <taxon>Alphaproteobacteria</taxon>
        <taxon>Sphingomonadales</taxon>
        <taxon>Sphingomonadaceae</taxon>
        <taxon>Sphingomonas</taxon>
    </lineage>
</organism>
<accession>A0ABU3N1B9</accession>
<feature type="compositionally biased region" description="Basic and acidic residues" evidence="1">
    <location>
        <begin position="191"/>
        <end position="202"/>
    </location>
</feature>
<evidence type="ECO:0000256" key="2">
    <source>
        <dbReference type="SAM" id="Phobius"/>
    </source>
</evidence>
<name>A0ABU3N1B9_9SPHN</name>
<keyword evidence="2" id="KW-0812">Transmembrane</keyword>
<dbReference type="EMBL" id="JALMLT010000001">
    <property type="protein sequence ID" value="MDT8758046.1"/>
    <property type="molecule type" value="Genomic_DNA"/>
</dbReference>
<evidence type="ECO:0000256" key="1">
    <source>
        <dbReference type="SAM" id="MobiDB-lite"/>
    </source>
</evidence>